<proteinExistence type="predicted"/>
<protein>
    <recommendedName>
        <fullName evidence="3">Lipoprotein</fullName>
    </recommendedName>
</protein>
<comment type="caution">
    <text evidence="1">The sequence shown here is derived from an EMBL/GenBank/DDBJ whole genome shotgun (WGS) entry which is preliminary data.</text>
</comment>
<organism evidence="1 2">
    <name type="scientific">Pseudonocardia kunmingensis</name>
    <dbReference type="NCBI Taxonomy" id="630975"/>
    <lineage>
        <taxon>Bacteria</taxon>
        <taxon>Bacillati</taxon>
        <taxon>Actinomycetota</taxon>
        <taxon>Actinomycetes</taxon>
        <taxon>Pseudonocardiales</taxon>
        <taxon>Pseudonocardiaceae</taxon>
        <taxon>Pseudonocardia</taxon>
    </lineage>
</organism>
<dbReference type="PROSITE" id="PS51257">
    <property type="entry name" value="PROKAR_LIPOPROTEIN"/>
    <property type="match status" value="1"/>
</dbReference>
<evidence type="ECO:0000313" key="1">
    <source>
        <dbReference type="EMBL" id="TQM01672.1"/>
    </source>
</evidence>
<evidence type="ECO:0008006" key="3">
    <source>
        <dbReference type="Google" id="ProtNLM"/>
    </source>
</evidence>
<dbReference type="EMBL" id="VFPA01000009">
    <property type="protein sequence ID" value="TQM01672.1"/>
    <property type="molecule type" value="Genomic_DNA"/>
</dbReference>
<dbReference type="OrthoDB" id="3708772at2"/>
<reference evidence="1 2" key="1">
    <citation type="submission" date="2019-06" db="EMBL/GenBank/DDBJ databases">
        <title>Sequencing the genomes of 1000 actinobacteria strains.</title>
        <authorList>
            <person name="Klenk H.-P."/>
        </authorList>
    </citation>
    <scope>NUCLEOTIDE SEQUENCE [LARGE SCALE GENOMIC DNA]</scope>
    <source>
        <strain evidence="1 2">DSM 45301</strain>
    </source>
</reference>
<name>A0A543CX50_9PSEU</name>
<dbReference type="Proteomes" id="UP000315677">
    <property type="component" value="Unassembled WGS sequence"/>
</dbReference>
<sequence length="163" mass="17340">MHDRPTRQPRRGRAATTAAPALILLAVLGFLAGCAVGPSDAEPDRTDPEATATSFVRLYAAHDPAACQLLSPQLVPQLQKDGRCSGERTGELPEVEVIQSRTCGVRHGFDAAVNPPGEIGEPYVAVTLELVADTWSVRAVRPITDRSVIRPTQCEAPATEYGG</sequence>
<keyword evidence="2" id="KW-1185">Reference proteome</keyword>
<dbReference type="AlphaFoldDB" id="A0A543CX50"/>
<evidence type="ECO:0000313" key="2">
    <source>
        <dbReference type="Proteomes" id="UP000315677"/>
    </source>
</evidence>
<gene>
    <name evidence="1" type="ORF">FB558_8573</name>
</gene>
<accession>A0A543CX50</accession>